<evidence type="ECO:0000256" key="2">
    <source>
        <dbReference type="SAM" id="Phobius"/>
    </source>
</evidence>
<dbReference type="InterPro" id="IPR003961">
    <property type="entry name" value="FN3_dom"/>
</dbReference>
<dbReference type="InterPro" id="IPR008964">
    <property type="entry name" value="Invasin/intimin_cell_adhesion"/>
</dbReference>
<evidence type="ECO:0000256" key="3">
    <source>
        <dbReference type="SAM" id="SignalP"/>
    </source>
</evidence>
<reference evidence="5 6" key="1">
    <citation type="journal article" date="2015" name="Nature">
        <title>rRNA introns, odd ribosomes, and small enigmatic genomes across a large radiation of phyla.</title>
        <authorList>
            <person name="Brown C.T."/>
            <person name="Hug L.A."/>
            <person name="Thomas B.C."/>
            <person name="Sharon I."/>
            <person name="Castelle C.J."/>
            <person name="Singh A."/>
            <person name="Wilkins M.J."/>
            <person name="Williams K.H."/>
            <person name="Banfield J.F."/>
        </authorList>
    </citation>
    <scope>NUCLEOTIDE SEQUENCE [LARGE SCALE GENOMIC DNA]</scope>
</reference>
<accession>A0A0G1UPK2</accession>
<keyword evidence="2" id="KW-0812">Transmembrane</keyword>
<organism evidence="5 6">
    <name type="scientific">Candidatus Gottesmanbacteria bacterium GW2011_GWA1_48_13</name>
    <dbReference type="NCBI Taxonomy" id="1618439"/>
    <lineage>
        <taxon>Bacteria</taxon>
        <taxon>Candidatus Gottesmaniibacteriota</taxon>
    </lineage>
</organism>
<dbReference type="EMBL" id="LCPJ01000004">
    <property type="protein sequence ID" value="KKU96079.1"/>
    <property type="molecule type" value="Genomic_DNA"/>
</dbReference>
<dbReference type="Gene3D" id="2.60.40.10">
    <property type="entry name" value="Immunoglobulins"/>
    <property type="match status" value="2"/>
</dbReference>
<keyword evidence="3" id="KW-0732">Signal</keyword>
<evidence type="ECO:0000259" key="4">
    <source>
        <dbReference type="PROSITE" id="PS50853"/>
    </source>
</evidence>
<feature type="compositionally biased region" description="Pro residues" evidence="1">
    <location>
        <begin position="266"/>
        <end position="275"/>
    </location>
</feature>
<feature type="transmembrane region" description="Helical" evidence="2">
    <location>
        <begin position="299"/>
        <end position="321"/>
    </location>
</feature>
<dbReference type="SMART" id="SM00060">
    <property type="entry name" value="FN3"/>
    <property type="match status" value="1"/>
</dbReference>
<feature type="domain" description="Fibronectin type-III" evidence="4">
    <location>
        <begin position="154"/>
        <end position="245"/>
    </location>
</feature>
<keyword evidence="2" id="KW-1133">Transmembrane helix</keyword>
<feature type="region of interest" description="Disordered" evidence="1">
    <location>
        <begin position="246"/>
        <end position="280"/>
    </location>
</feature>
<proteinExistence type="predicted"/>
<evidence type="ECO:0000313" key="6">
    <source>
        <dbReference type="Proteomes" id="UP000034661"/>
    </source>
</evidence>
<dbReference type="Proteomes" id="UP000034661">
    <property type="component" value="Unassembled WGS sequence"/>
</dbReference>
<dbReference type="PATRIC" id="fig|1618439.3.peg.123"/>
<dbReference type="PROSITE" id="PS50853">
    <property type="entry name" value="FN3"/>
    <property type="match status" value="1"/>
</dbReference>
<gene>
    <name evidence="5" type="ORF">UY27_C0004G0009</name>
</gene>
<dbReference type="CDD" id="cd00063">
    <property type="entry name" value="FN3"/>
    <property type="match status" value="1"/>
</dbReference>
<evidence type="ECO:0000313" key="5">
    <source>
        <dbReference type="EMBL" id="KKU96079.1"/>
    </source>
</evidence>
<keyword evidence="2" id="KW-0472">Membrane</keyword>
<dbReference type="SUPFAM" id="SSF49265">
    <property type="entry name" value="Fibronectin type III"/>
    <property type="match status" value="1"/>
</dbReference>
<comment type="caution">
    <text evidence="5">The sequence shown here is derived from an EMBL/GenBank/DDBJ whole genome shotgun (WGS) entry which is preliminary data.</text>
</comment>
<feature type="signal peptide" evidence="3">
    <location>
        <begin position="1"/>
        <end position="22"/>
    </location>
</feature>
<feature type="chain" id="PRO_5002540086" description="Fibronectin type-III domain-containing protein" evidence="3">
    <location>
        <begin position="23"/>
        <end position="330"/>
    </location>
</feature>
<evidence type="ECO:0000256" key="1">
    <source>
        <dbReference type="SAM" id="MobiDB-lite"/>
    </source>
</evidence>
<dbReference type="InterPro" id="IPR036116">
    <property type="entry name" value="FN3_sf"/>
</dbReference>
<name>A0A0G1UPK2_9BACT</name>
<sequence>MHIIGIIAFLVLYFFSPAAALANNPAYPVNSSIVASTSVLPADGRTIVTITVTAKDSLKNPLAGDHITLTGSPATGLVINGGPEGVGHLTGAADAAGKVYFTVSSKNISPGTVTFTATDVSSVPSVTLGTLWITFTPSSIAPDPSCKDGGPTTAPVLTSAVSTSPTQITLTWTEVGDPVSYYLVAYGTASQQYIYGNPNVGGKGTTSYTVGSLNPGTRYYFIVRAGNGCHPGFFSNELSAAAGNIITKSTPTPRPEDGQPLAETPTPSPPIPPTKTAPIPTETPTLVPALVADSPTTRIFPYIVAVIFALGSIGIAGIIYWKNKSVGEKD</sequence>
<dbReference type="SUPFAM" id="SSF49373">
    <property type="entry name" value="Invasin/intimin cell-adhesion fragments"/>
    <property type="match status" value="1"/>
</dbReference>
<dbReference type="InterPro" id="IPR013783">
    <property type="entry name" value="Ig-like_fold"/>
</dbReference>
<protein>
    <recommendedName>
        <fullName evidence="4">Fibronectin type-III domain-containing protein</fullName>
    </recommendedName>
</protein>
<dbReference type="AlphaFoldDB" id="A0A0G1UPK2"/>
<dbReference type="Pfam" id="PF00041">
    <property type="entry name" value="fn3"/>
    <property type="match status" value="1"/>
</dbReference>